<dbReference type="Proteomes" id="UP000322887">
    <property type="component" value="Chromosome"/>
</dbReference>
<accession>A0ABX5YM82</accession>
<protein>
    <recommendedName>
        <fullName evidence="3">Transposase</fullName>
    </recommendedName>
</protein>
<dbReference type="EMBL" id="CP042910">
    <property type="protein sequence ID" value="QEG16707.1"/>
    <property type="molecule type" value="Genomic_DNA"/>
</dbReference>
<name>A0ABX5YM82_9PLAN</name>
<evidence type="ECO:0000313" key="1">
    <source>
        <dbReference type="EMBL" id="QEG16707.1"/>
    </source>
</evidence>
<keyword evidence="2" id="KW-1185">Reference proteome</keyword>
<gene>
    <name evidence="1" type="ORF">GmarT_25740</name>
</gene>
<proteinExistence type="predicted"/>
<organism evidence="1 2">
    <name type="scientific">Gimesia maris</name>
    <dbReference type="NCBI Taxonomy" id="122"/>
    <lineage>
        <taxon>Bacteria</taxon>
        <taxon>Pseudomonadati</taxon>
        <taxon>Planctomycetota</taxon>
        <taxon>Planctomycetia</taxon>
        <taxon>Planctomycetales</taxon>
        <taxon>Planctomycetaceae</taxon>
        <taxon>Gimesia</taxon>
    </lineage>
</organism>
<evidence type="ECO:0000313" key="2">
    <source>
        <dbReference type="Proteomes" id="UP000322887"/>
    </source>
</evidence>
<reference evidence="1 2" key="1">
    <citation type="submission" date="2019-08" db="EMBL/GenBank/DDBJ databases">
        <title>Deep-cultivation of Planctomycetes and their phenomic and genomic characterization uncovers novel biology.</title>
        <authorList>
            <person name="Wiegand S."/>
            <person name="Jogler M."/>
            <person name="Boedeker C."/>
            <person name="Pinto D."/>
            <person name="Vollmers J."/>
            <person name="Rivas-Marin E."/>
            <person name="Kohn T."/>
            <person name="Peeters S.H."/>
            <person name="Heuer A."/>
            <person name="Rast P."/>
            <person name="Oberbeckmann S."/>
            <person name="Bunk B."/>
            <person name="Jeske O."/>
            <person name="Meyerdierks A."/>
            <person name="Storesund J.E."/>
            <person name="Kallscheuer N."/>
            <person name="Luecker S."/>
            <person name="Lage O.M."/>
            <person name="Pohl T."/>
            <person name="Merkel B.J."/>
            <person name="Hornburger P."/>
            <person name="Mueller R.-W."/>
            <person name="Bruemmer F."/>
            <person name="Labrenz M."/>
            <person name="Spormann A.M."/>
            <person name="Op den Camp H."/>
            <person name="Overmann J."/>
            <person name="Amann R."/>
            <person name="Jetten M.S.M."/>
            <person name="Mascher T."/>
            <person name="Medema M.H."/>
            <person name="Devos D.P."/>
            <person name="Kaster A.-K."/>
            <person name="Ovreas L."/>
            <person name="Rohde M."/>
            <person name="Galperin M.Y."/>
            <person name="Jogler C."/>
        </authorList>
    </citation>
    <scope>NUCLEOTIDE SEQUENCE [LARGE SCALE GENOMIC DNA]</scope>
    <source>
        <strain evidence="1 2">DSM 8797</strain>
    </source>
</reference>
<evidence type="ECO:0008006" key="3">
    <source>
        <dbReference type="Google" id="ProtNLM"/>
    </source>
</evidence>
<sequence>MGITELICYRWNKKYVGLGVAEVSRLKELEEESRKLKQLMVDLNLEKSSSRTFSKKTVKPARHRALIQELQVIVNSGISHDHPMIRLKSDVGFKKRYLDSDSPSRVIRLGLSANQMLSVCRGRHTTRM</sequence>